<dbReference type="Proteomes" id="UP000286990">
    <property type="component" value="Unassembled WGS sequence"/>
</dbReference>
<evidence type="ECO:0000256" key="4">
    <source>
        <dbReference type="RuleBase" id="RU004508"/>
    </source>
</evidence>
<dbReference type="EMBL" id="QUSX01000002">
    <property type="protein sequence ID" value="RRQ48832.1"/>
    <property type="molecule type" value="Genomic_DNA"/>
</dbReference>
<dbReference type="OrthoDB" id="9810913at2"/>
<feature type="modified residue" description="N6-(pyridoxal phosphate)lysine" evidence="3">
    <location>
        <position position="212"/>
    </location>
</feature>
<reference evidence="6" key="1">
    <citation type="submission" date="2018-12" db="EMBL/GenBank/DDBJ databases">
        <title>Maribacter lutimaris sp. nov., isolated from marine sediment.</title>
        <authorList>
            <person name="Kim K.K."/>
        </authorList>
    </citation>
    <scope>NUCLEOTIDE SEQUENCE [LARGE SCALE GENOMIC DNA]</scope>
    <source>
        <strain evidence="6">PoM-212</strain>
    </source>
</reference>
<dbReference type="Gene3D" id="3.90.1150.10">
    <property type="entry name" value="Aspartate Aminotransferase, domain 1"/>
    <property type="match status" value="1"/>
</dbReference>
<dbReference type="PANTHER" id="PTHR30244:SF34">
    <property type="entry name" value="DTDP-4-AMINO-4,6-DIDEOXYGALACTOSE TRANSAMINASE"/>
    <property type="match status" value="1"/>
</dbReference>
<evidence type="ECO:0000256" key="3">
    <source>
        <dbReference type="PIRSR" id="PIRSR000390-2"/>
    </source>
</evidence>
<keyword evidence="3 4" id="KW-0663">Pyridoxal phosphate</keyword>
<evidence type="ECO:0000256" key="1">
    <source>
        <dbReference type="ARBA" id="ARBA00037999"/>
    </source>
</evidence>
<organism evidence="5 6">
    <name type="scientific">Maribacter algicola</name>
    <dbReference type="NCBI Taxonomy" id="2498892"/>
    <lineage>
        <taxon>Bacteria</taxon>
        <taxon>Pseudomonadati</taxon>
        <taxon>Bacteroidota</taxon>
        <taxon>Flavobacteriia</taxon>
        <taxon>Flavobacteriales</taxon>
        <taxon>Flavobacteriaceae</taxon>
        <taxon>Maribacter</taxon>
    </lineage>
</organism>
<dbReference type="PIRSF" id="PIRSF000390">
    <property type="entry name" value="PLP_StrS"/>
    <property type="match status" value="1"/>
</dbReference>
<evidence type="ECO:0000313" key="5">
    <source>
        <dbReference type="EMBL" id="RRQ48832.1"/>
    </source>
</evidence>
<evidence type="ECO:0000256" key="2">
    <source>
        <dbReference type="PIRSR" id="PIRSR000390-1"/>
    </source>
</evidence>
<dbReference type="AlphaFoldDB" id="A0A426RIP3"/>
<dbReference type="InterPro" id="IPR015421">
    <property type="entry name" value="PyrdxlP-dep_Trfase_major"/>
</dbReference>
<dbReference type="InterPro" id="IPR000653">
    <property type="entry name" value="DegT/StrS_aminotransferase"/>
</dbReference>
<dbReference type="GO" id="GO:0030170">
    <property type="term" value="F:pyridoxal phosphate binding"/>
    <property type="evidence" value="ECO:0007669"/>
    <property type="project" value="TreeGrafter"/>
</dbReference>
<keyword evidence="6" id="KW-1185">Reference proteome</keyword>
<evidence type="ECO:0000313" key="6">
    <source>
        <dbReference type="Proteomes" id="UP000286990"/>
    </source>
</evidence>
<dbReference type="Pfam" id="PF01041">
    <property type="entry name" value="DegT_DnrJ_EryC1"/>
    <property type="match status" value="1"/>
</dbReference>
<accession>A0A426RIP3</accession>
<dbReference type="SUPFAM" id="SSF53383">
    <property type="entry name" value="PLP-dependent transferases"/>
    <property type="match status" value="1"/>
</dbReference>
<dbReference type="GO" id="GO:0000271">
    <property type="term" value="P:polysaccharide biosynthetic process"/>
    <property type="evidence" value="ECO:0007669"/>
    <property type="project" value="TreeGrafter"/>
</dbReference>
<name>A0A426RIP3_9FLAO</name>
<sequence>MINFGDYICNPKRINPLKTVLNPTKVWLSSPHMGGNELKYIHEAFDTNWVAPLGPNVNAFEKALETKLENDVHVAALSSGTGAIHLALELLGVGPGDEVLCQSLTFSASANPILYLGAKPIFIDSEAGTWNLSPELLREAILHRIEHFKKPKAIIAVHLYGMPYQVEAIGDISKEFNIPVIEDSAEALGSKYKGISCGTFGTIGILSFNGNKIITTSGGGALVSKNKELRDKAIFLATQARDDAPHYQHSHVGYNYRMSNVLAGIGRGQMEVLDLRVASRRNNYAFYERELGSVPGISFLPEPEEFFSNRWLSCILTANYGTREKIRLALLDENIESRPLWKPLHLQPVFQKYEQFMDGTSENLFERGLCLPSGSNLEPGDLERVVTIIKNVLA</sequence>
<keyword evidence="5" id="KW-0032">Aminotransferase</keyword>
<keyword evidence="5" id="KW-0808">Transferase</keyword>
<comment type="caution">
    <text evidence="5">The sequence shown here is derived from an EMBL/GenBank/DDBJ whole genome shotgun (WGS) entry which is preliminary data.</text>
</comment>
<comment type="similarity">
    <text evidence="1 4">Belongs to the DegT/DnrJ/EryC1 family.</text>
</comment>
<gene>
    <name evidence="5" type="ORF">DZC72_14290</name>
</gene>
<proteinExistence type="inferred from homology"/>
<dbReference type="GO" id="GO:0008483">
    <property type="term" value="F:transaminase activity"/>
    <property type="evidence" value="ECO:0007669"/>
    <property type="project" value="UniProtKB-KW"/>
</dbReference>
<dbReference type="CDD" id="cd00616">
    <property type="entry name" value="AHBA_syn"/>
    <property type="match status" value="1"/>
</dbReference>
<dbReference type="InterPro" id="IPR015424">
    <property type="entry name" value="PyrdxlP-dep_Trfase"/>
</dbReference>
<feature type="active site" description="Proton acceptor" evidence="2">
    <location>
        <position position="212"/>
    </location>
</feature>
<dbReference type="Gene3D" id="3.40.640.10">
    <property type="entry name" value="Type I PLP-dependent aspartate aminotransferase-like (Major domain)"/>
    <property type="match status" value="1"/>
</dbReference>
<dbReference type="PANTHER" id="PTHR30244">
    <property type="entry name" value="TRANSAMINASE"/>
    <property type="match status" value="1"/>
</dbReference>
<protein>
    <submittedName>
        <fullName evidence="5">Pyridoxal phosphate-dependent aminotransferase</fullName>
    </submittedName>
</protein>
<dbReference type="InterPro" id="IPR015422">
    <property type="entry name" value="PyrdxlP-dep_Trfase_small"/>
</dbReference>